<keyword evidence="2 8" id="KW-0812">Transmembrane</keyword>
<feature type="compositionally biased region" description="Low complexity" evidence="9">
    <location>
        <begin position="447"/>
        <end position="467"/>
    </location>
</feature>
<dbReference type="GO" id="GO:0005765">
    <property type="term" value="C:lysosomal membrane"/>
    <property type="evidence" value="ECO:0007669"/>
    <property type="project" value="UniProtKB-SubCell"/>
</dbReference>
<reference evidence="13" key="1">
    <citation type="submission" date="2022-01" db="EMBL/GenBank/DDBJ databases">
        <authorList>
            <person name="Braso-Vives M."/>
        </authorList>
    </citation>
    <scope>NUCLEOTIDE SEQUENCE</scope>
</reference>
<evidence type="ECO:0000313" key="13">
    <source>
        <dbReference type="EMBL" id="CAH1266134.1"/>
    </source>
</evidence>
<keyword evidence="3 11" id="KW-0732">Signal</keyword>
<keyword evidence="4" id="KW-0967">Endosome</keyword>
<proteinExistence type="inferred from homology"/>
<evidence type="ECO:0000256" key="7">
    <source>
        <dbReference type="ARBA" id="ARBA00023180"/>
    </source>
</evidence>
<keyword evidence="7" id="KW-0325">Glycoprotein</keyword>
<feature type="chain" id="PRO_5035445554" evidence="11">
    <location>
        <begin position="29"/>
        <end position="695"/>
    </location>
</feature>
<evidence type="ECO:0000256" key="3">
    <source>
        <dbReference type="ARBA" id="ARBA00022729"/>
    </source>
</evidence>
<dbReference type="EMBL" id="OV696690">
    <property type="protein sequence ID" value="CAH1266134.1"/>
    <property type="molecule type" value="Genomic_DNA"/>
</dbReference>
<evidence type="ECO:0000256" key="5">
    <source>
        <dbReference type="ARBA" id="ARBA00022989"/>
    </source>
</evidence>
<dbReference type="Gene3D" id="2.40.160.110">
    <property type="match status" value="3"/>
</dbReference>
<feature type="domain" description="Lysosome-associated membrane glycoprotein 2-like luminal" evidence="12">
    <location>
        <begin position="240"/>
        <end position="391"/>
    </location>
</feature>
<dbReference type="InterPro" id="IPR048528">
    <property type="entry name" value="Lamp2-like_luminal"/>
</dbReference>
<sequence>MSSSTMSHTSMTAVILLLSCCRTSVALAADDASLTPDVGHFSVSSSSGKKCLLLDIAASFHVQYEKNDNTTGEVSYALPIDSTATGTCATTLGKKADISLGFFTGYPNFGVKMGFERSGLVRPEFFLSSLLVYYTLDPAIFPDAKYVNQTTPTQIDDMHEFETSTSNSYLCKTDVTFNLGYPVTEPVKFVIDYIKVQPFDVHKQEFSTAEECPQDHGLSTLPAESTTAPAVTTPTPGIPVGHFSLKNDQDEVCLLASWGVKFYVEYETQNNGTGTAQFVLPTDSNVVGTCESNFATISLRFDNGFDITAIFQSDGKKFDIANVAVTYKESLPHFPSSKHPNKTTLVSAKNLNLFLVDVGKSYLCKAKQSLEINANVTLEIIDWQVQPFAVKNGTFGDAMECSQDGQTTIFPITNATTILPTTATVGPATTVPTTNHTHTVGPSTNQTTPGPTNHTHTPIPPSTTHMPTPGPPTDPKQGHFELKDSKGKVCLLADMGLQFTASYTKKNKHTGKGVFNVPVKASVSGNCGDEESSLILTFYEGKFNVTFDFHKSAKGDGKAKYHVSLISLEYTEIPSIFPGSMTPNKPHSVSNSSLTVFPADQDRSYKCDADVHVTITKDVELLVRQVHVQPFDVKEGKFASAEECSQDSKGGPSYGLEIGLGVGLVVVFVALGVFWYIRRRAAKKYRKMESVLGPE</sequence>
<evidence type="ECO:0000256" key="11">
    <source>
        <dbReference type="SAM" id="SignalP"/>
    </source>
</evidence>
<dbReference type="InterPro" id="IPR002000">
    <property type="entry name" value="Lysosome-assoc_membr_glycop"/>
</dbReference>
<evidence type="ECO:0000256" key="8">
    <source>
        <dbReference type="PROSITE-ProRule" id="PRU00740"/>
    </source>
</evidence>
<feature type="domain" description="Lysosome-associated membrane glycoprotein 2-like luminal" evidence="12">
    <location>
        <begin position="475"/>
        <end position="634"/>
    </location>
</feature>
<dbReference type="GO" id="GO:0005886">
    <property type="term" value="C:plasma membrane"/>
    <property type="evidence" value="ECO:0007669"/>
    <property type="project" value="TreeGrafter"/>
</dbReference>
<feature type="disulfide bond" evidence="8">
    <location>
        <begin position="607"/>
        <end position="644"/>
    </location>
</feature>
<feature type="domain" description="Lysosome-associated membrane glycoprotein 2-like luminal" evidence="12">
    <location>
        <begin position="36"/>
        <end position="201"/>
    </location>
</feature>
<evidence type="ECO:0000256" key="9">
    <source>
        <dbReference type="SAM" id="MobiDB-lite"/>
    </source>
</evidence>
<evidence type="ECO:0000259" key="12">
    <source>
        <dbReference type="Pfam" id="PF01299"/>
    </source>
</evidence>
<keyword evidence="14" id="KW-1185">Reference proteome</keyword>
<keyword evidence="5 10" id="KW-1133">Transmembrane helix</keyword>
<evidence type="ECO:0000256" key="10">
    <source>
        <dbReference type="SAM" id="Phobius"/>
    </source>
</evidence>
<dbReference type="Pfam" id="PF01299">
    <property type="entry name" value="Lamp2-like_luminal"/>
    <property type="match status" value="3"/>
</dbReference>
<keyword evidence="8" id="KW-1015">Disulfide bond</keyword>
<dbReference type="GO" id="GO:0031902">
    <property type="term" value="C:late endosome membrane"/>
    <property type="evidence" value="ECO:0007669"/>
    <property type="project" value="TreeGrafter"/>
</dbReference>
<evidence type="ECO:0000256" key="1">
    <source>
        <dbReference type="ARBA" id="ARBA00004530"/>
    </source>
</evidence>
<name>A0A8K0A183_BRALA</name>
<dbReference type="PANTHER" id="PTHR11506:SF41">
    <property type="entry name" value="LYSOSOME-ASSOCIATED MEMBRANE GLYCOPROTEIN 1-LIKE"/>
    <property type="match status" value="1"/>
</dbReference>
<evidence type="ECO:0000256" key="2">
    <source>
        <dbReference type="ARBA" id="ARBA00022692"/>
    </source>
</evidence>
<accession>A0A8K0A183</accession>
<keyword evidence="6 8" id="KW-0472">Membrane</keyword>
<evidence type="ECO:0000256" key="4">
    <source>
        <dbReference type="ARBA" id="ARBA00022753"/>
    </source>
</evidence>
<feature type="signal peptide" evidence="11">
    <location>
        <begin position="1"/>
        <end position="28"/>
    </location>
</feature>
<keyword evidence="8" id="KW-0458">Lysosome</keyword>
<organism evidence="13 14">
    <name type="scientific">Branchiostoma lanceolatum</name>
    <name type="common">Common lancelet</name>
    <name type="synonym">Amphioxus lanceolatum</name>
    <dbReference type="NCBI Taxonomy" id="7740"/>
    <lineage>
        <taxon>Eukaryota</taxon>
        <taxon>Metazoa</taxon>
        <taxon>Chordata</taxon>
        <taxon>Cephalochordata</taxon>
        <taxon>Leptocardii</taxon>
        <taxon>Amphioxiformes</taxon>
        <taxon>Branchiostomatidae</taxon>
        <taxon>Branchiostoma</taxon>
    </lineage>
</organism>
<evidence type="ECO:0000313" key="14">
    <source>
        <dbReference type="Proteomes" id="UP000838412"/>
    </source>
</evidence>
<dbReference type="GO" id="GO:0072594">
    <property type="term" value="P:establishment of protein localization to organelle"/>
    <property type="evidence" value="ECO:0007669"/>
    <property type="project" value="TreeGrafter"/>
</dbReference>
<comment type="subcellular location">
    <subcellularLocation>
        <location evidence="1">Endosome membrane</location>
        <topology evidence="1">Single-pass type I membrane protein</topology>
    </subcellularLocation>
    <subcellularLocation>
        <location evidence="8">Lysosome membrane</location>
        <topology evidence="8">Single-pass type I membrane protein</topology>
    </subcellularLocation>
</comment>
<feature type="region of interest" description="Disordered" evidence="9">
    <location>
        <begin position="431"/>
        <end position="481"/>
    </location>
</feature>
<dbReference type="PROSITE" id="PS51407">
    <property type="entry name" value="LAMP_3"/>
    <property type="match status" value="1"/>
</dbReference>
<dbReference type="Proteomes" id="UP000838412">
    <property type="component" value="Chromosome 5"/>
</dbReference>
<dbReference type="AlphaFoldDB" id="A0A8K0A183"/>
<feature type="compositionally biased region" description="Low complexity" evidence="9">
    <location>
        <begin position="431"/>
        <end position="440"/>
    </location>
</feature>
<dbReference type="FunFam" id="2.40.160.110:FF:000008">
    <property type="entry name" value="Uncharacterized protein"/>
    <property type="match status" value="3"/>
</dbReference>
<protein>
    <submittedName>
        <fullName evidence="13">LAMP1 protein</fullName>
    </submittedName>
</protein>
<dbReference type="PANTHER" id="PTHR11506">
    <property type="entry name" value="LYSOSOME-ASSOCIATED MEMBRANE GLYCOPROTEIN"/>
    <property type="match status" value="1"/>
</dbReference>
<dbReference type="OrthoDB" id="6232933at2759"/>
<comment type="caution">
    <text evidence="8">Lacks conserved residue(s) required for the propagation of feature annotation.</text>
</comment>
<comment type="similarity">
    <text evidence="8">Belongs to the LAMP family.</text>
</comment>
<evidence type="ECO:0000256" key="6">
    <source>
        <dbReference type="ARBA" id="ARBA00023136"/>
    </source>
</evidence>
<gene>
    <name evidence="13" type="primary">LAMP1</name>
    <name evidence="13" type="ORF">BLAG_LOCUS19828</name>
</gene>
<feature type="transmembrane region" description="Helical" evidence="10">
    <location>
        <begin position="654"/>
        <end position="677"/>
    </location>
</feature>